<dbReference type="Proteomes" id="UP000189818">
    <property type="component" value="Unassembled WGS sequence"/>
</dbReference>
<dbReference type="InterPro" id="IPR009057">
    <property type="entry name" value="Homeodomain-like_sf"/>
</dbReference>
<evidence type="ECO:0000313" key="5">
    <source>
        <dbReference type="Proteomes" id="UP000189818"/>
    </source>
</evidence>
<name>A0A1T5BHC7_9SPHN</name>
<dbReference type="InterPro" id="IPR053142">
    <property type="entry name" value="PchR_regulatory_protein"/>
</dbReference>
<protein>
    <submittedName>
        <fullName evidence="4">Transcriptional regulator, AraC family</fullName>
    </submittedName>
</protein>
<dbReference type="GO" id="GO:0043565">
    <property type="term" value="F:sequence-specific DNA binding"/>
    <property type="evidence" value="ECO:0007669"/>
    <property type="project" value="InterPro"/>
</dbReference>
<evidence type="ECO:0000256" key="1">
    <source>
        <dbReference type="ARBA" id="ARBA00023015"/>
    </source>
</evidence>
<dbReference type="PANTHER" id="PTHR47893">
    <property type="entry name" value="REGULATORY PROTEIN PCHR"/>
    <property type="match status" value="1"/>
</dbReference>
<dbReference type="STRING" id="439228.SAMN06295920_10316"/>
<dbReference type="RefSeq" id="WP_223811275.1">
    <property type="nucleotide sequence ID" value="NZ_FUYM01000003.1"/>
</dbReference>
<accession>A0A1T5BHC7</accession>
<dbReference type="GO" id="GO:0003700">
    <property type="term" value="F:DNA-binding transcription factor activity"/>
    <property type="evidence" value="ECO:0007669"/>
    <property type="project" value="InterPro"/>
</dbReference>
<dbReference type="Gene3D" id="1.10.10.60">
    <property type="entry name" value="Homeodomain-like"/>
    <property type="match status" value="2"/>
</dbReference>
<evidence type="ECO:0000313" key="4">
    <source>
        <dbReference type="EMBL" id="SKB46487.1"/>
    </source>
</evidence>
<evidence type="ECO:0000259" key="3">
    <source>
        <dbReference type="PROSITE" id="PS01124"/>
    </source>
</evidence>
<gene>
    <name evidence="4" type="ORF">SAMN06295920_10316</name>
</gene>
<evidence type="ECO:0000256" key="2">
    <source>
        <dbReference type="ARBA" id="ARBA00023163"/>
    </source>
</evidence>
<keyword evidence="1" id="KW-0805">Transcription regulation</keyword>
<dbReference type="PROSITE" id="PS01124">
    <property type="entry name" value="HTH_ARAC_FAMILY_2"/>
    <property type="match status" value="1"/>
</dbReference>
<dbReference type="SMART" id="SM00342">
    <property type="entry name" value="HTH_ARAC"/>
    <property type="match status" value="1"/>
</dbReference>
<reference evidence="5" key="1">
    <citation type="submission" date="2017-02" db="EMBL/GenBank/DDBJ databases">
        <authorList>
            <person name="Varghese N."/>
            <person name="Submissions S."/>
        </authorList>
    </citation>
    <scope>NUCLEOTIDE SEQUENCE [LARGE SCALE GENOMIC DNA]</scope>
    <source>
        <strain evidence="5">UM2</strain>
    </source>
</reference>
<feature type="domain" description="HTH araC/xylS-type" evidence="3">
    <location>
        <begin position="259"/>
        <end position="357"/>
    </location>
</feature>
<keyword evidence="2" id="KW-0804">Transcription</keyword>
<keyword evidence="5" id="KW-1185">Reference proteome</keyword>
<organism evidence="4 5">
    <name type="scientific">Rhizorhabdus histidinilytica</name>
    <dbReference type="NCBI Taxonomy" id="439228"/>
    <lineage>
        <taxon>Bacteria</taxon>
        <taxon>Pseudomonadati</taxon>
        <taxon>Pseudomonadota</taxon>
        <taxon>Alphaproteobacteria</taxon>
        <taxon>Sphingomonadales</taxon>
        <taxon>Sphingomonadaceae</taxon>
        <taxon>Rhizorhabdus</taxon>
    </lineage>
</organism>
<proteinExistence type="predicted"/>
<dbReference type="EMBL" id="FUYM01000003">
    <property type="protein sequence ID" value="SKB46487.1"/>
    <property type="molecule type" value="Genomic_DNA"/>
</dbReference>
<dbReference type="InterPro" id="IPR018060">
    <property type="entry name" value="HTH_AraC"/>
</dbReference>
<dbReference type="SUPFAM" id="SSF46689">
    <property type="entry name" value="Homeodomain-like"/>
    <property type="match status" value="2"/>
</dbReference>
<dbReference type="AlphaFoldDB" id="A0A1T5BHC7"/>
<sequence length="368" mass="41093">MDAMVQLDRSPCAPFSVRQGRLGGAVFLQDVFDVLGDDPKGAVVSRLVRPNETLVGASHQFRTGSETGHCGLVRLASDLFVLNTNLSFQQDALCPVIGEDFIELHFRLSGRLSLYPEGDGIETVDVDKGSLLVWRQPQGMNIMERLQADERESSMTIYLRPSALERYFGDYAATLPANVAVGLGAESKGLFFLRMACYPRLIELVRELWSLDIARSRGLVRAEALVMMILCEVVSMLEDAHDDSTSLCRLSDTDVRCLRKARDLIRSQYTPPPTIDEIARAIGLSATKLKSGFKALFGKSISQYANDLRMDHALELLRKSDIPILLVAEMLGYEYQNSFTVAFRRQFNVLPKDYRRDPMILADASRAC</sequence>
<dbReference type="Pfam" id="PF12833">
    <property type="entry name" value="HTH_18"/>
    <property type="match status" value="1"/>
</dbReference>
<dbReference type="PANTHER" id="PTHR47893:SF1">
    <property type="entry name" value="REGULATORY PROTEIN PCHR"/>
    <property type="match status" value="1"/>
</dbReference>